<evidence type="ECO:0000313" key="2">
    <source>
        <dbReference type="EMBL" id="EGZ14204.1"/>
    </source>
</evidence>
<evidence type="ECO:0000256" key="1">
    <source>
        <dbReference type="SAM" id="MobiDB-lite"/>
    </source>
</evidence>
<evidence type="ECO:0000313" key="3">
    <source>
        <dbReference type="Proteomes" id="UP000002640"/>
    </source>
</evidence>
<proteinExistence type="predicted"/>
<keyword evidence="3" id="KW-1185">Reference proteome</keyword>
<gene>
    <name evidence="2" type="ORF">PHYSODRAFT_335870</name>
</gene>
<dbReference type="GeneID" id="20647101"/>
<dbReference type="AlphaFoldDB" id="G4ZS25"/>
<accession>G4ZS25</accession>
<dbReference type="OMA" id="VHTNAMG"/>
<dbReference type="SMR" id="G4ZS25"/>
<dbReference type="Proteomes" id="UP000002640">
    <property type="component" value="Unassembled WGS sequence"/>
</dbReference>
<name>G4ZS25_PHYSP</name>
<sequence>MRSVLNSQDIFEKLFLSPEYDRFLDRYRGTAASRKKLRYITELIRDNGFWSSLRTVVRLLDPIITALRALETDNTFVSGVYRWFRWLRYHSAYGVTSPDEEQQDDAAGPPTEPQNRVVERQNNREAHGPARDGIELLSDTVERITPTSSADNELQSVLAEDESILTGDDYKKVATLSLVELQGCFREKIKKRWTYVHTNAMGIAFMLDPATDLDDFVGMDSEKVDDQACQMAVRCGIITAVDIPKLTAEILEFKTEKRRGGEAERVKFSESSPQYYWGSKSEKKSFRYP</sequence>
<dbReference type="RefSeq" id="XP_009531633.1">
    <property type="nucleotide sequence ID" value="XM_009533338.1"/>
</dbReference>
<dbReference type="InParanoid" id="G4ZS25"/>
<dbReference type="EMBL" id="JH159156">
    <property type="protein sequence ID" value="EGZ14204.1"/>
    <property type="molecule type" value="Genomic_DNA"/>
</dbReference>
<dbReference type="KEGG" id="psoj:PHYSODRAFT_335870"/>
<organism evidence="2 3">
    <name type="scientific">Phytophthora sojae (strain P6497)</name>
    <name type="common">Soybean stem and root rot agent</name>
    <name type="synonym">Phytophthora megasperma f. sp. glycines</name>
    <dbReference type="NCBI Taxonomy" id="1094619"/>
    <lineage>
        <taxon>Eukaryota</taxon>
        <taxon>Sar</taxon>
        <taxon>Stramenopiles</taxon>
        <taxon>Oomycota</taxon>
        <taxon>Peronosporomycetes</taxon>
        <taxon>Peronosporales</taxon>
        <taxon>Peronosporaceae</taxon>
        <taxon>Phytophthora</taxon>
    </lineage>
</organism>
<feature type="region of interest" description="Disordered" evidence="1">
    <location>
        <begin position="97"/>
        <end position="132"/>
    </location>
</feature>
<protein>
    <submittedName>
        <fullName evidence="2">Uncharacterized protein</fullName>
    </submittedName>
</protein>
<reference evidence="2 3" key="1">
    <citation type="journal article" date="2006" name="Science">
        <title>Phytophthora genome sequences uncover evolutionary origins and mechanisms of pathogenesis.</title>
        <authorList>
            <person name="Tyler B.M."/>
            <person name="Tripathy S."/>
            <person name="Zhang X."/>
            <person name="Dehal P."/>
            <person name="Jiang R.H."/>
            <person name="Aerts A."/>
            <person name="Arredondo F.D."/>
            <person name="Baxter L."/>
            <person name="Bensasson D."/>
            <person name="Beynon J.L."/>
            <person name="Chapman J."/>
            <person name="Damasceno C.M."/>
            <person name="Dorrance A.E."/>
            <person name="Dou D."/>
            <person name="Dickerman A.W."/>
            <person name="Dubchak I.L."/>
            <person name="Garbelotto M."/>
            <person name="Gijzen M."/>
            <person name="Gordon S.G."/>
            <person name="Govers F."/>
            <person name="Grunwald N.J."/>
            <person name="Huang W."/>
            <person name="Ivors K.L."/>
            <person name="Jones R.W."/>
            <person name="Kamoun S."/>
            <person name="Krampis K."/>
            <person name="Lamour K.H."/>
            <person name="Lee M.K."/>
            <person name="McDonald W.H."/>
            <person name="Medina M."/>
            <person name="Meijer H.J."/>
            <person name="Nordberg E.K."/>
            <person name="Maclean D.J."/>
            <person name="Ospina-Giraldo M.D."/>
            <person name="Morris P.F."/>
            <person name="Phuntumart V."/>
            <person name="Putnam N.H."/>
            <person name="Rash S."/>
            <person name="Rose J.K."/>
            <person name="Sakihama Y."/>
            <person name="Salamov A.A."/>
            <person name="Savidor A."/>
            <person name="Scheuring C.F."/>
            <person name="Smith B.M."/>
            <person name="Sobral B.W."/>
            <person name="Terry A."/>
            <person name="Torto-Alalibo T.A."/>
            <person name="Win J."/>
            <person name="Xu Z."/>
            <person name="Zhang H."/>
            <person name="Grigoriev I.V."/>
            <person name="Rokhsar D.S."/>
            <person name="Boore J.L."/>
        </authorList>
    </citation>
    <scope>NUCLEOTIDE SEQUENCE [LARGE SCALE GENOMIC DNA]</scope>
    <source>
        <strain evidence="2 3">P6497</strain>
    </source>
</reference>
<feature type="compositionally biased region" description="Basic and acidic residues" evidence="1">
    <location>
        <begin position="117"/>
        <end position="132"/>
    </location>
</feature>